<accession>A0ABS8AB91</accession>
<name>A0ABS8AB91_9BACT</name>
<reference evidence="3" key="1">
    <citation type="submission" date="2021-10" db="EMBL/GenBank/DDBJ databases">
        <authorList>
            <person name="Dean J.D."/>
            <person name="Kim M.K."/>
            <person name="Newey C.N."/>
            <person name="Stoker T.S."/>
            <person name="Thompson D.W."/>
            <person name="Grose J.H."/>
        </authorList>
    </citation>
    <scope>NUCLEOTIDE SEQUENCE</scope>
    <source>
        <strain evidence="3">BT635</strain>
    </source>
</reference>
<evidence type="ECO:0000313" key="3">
    <source>
        <dbReference type="EMBL" id="MCB2377683.1"/>
    </source>
</evidence>
<evidence type="ECO:0000313" key="4">
    <source>
        <dbReference type="Proteomes" id="UP001165297"/>
    </source>
</evidence>
<dbReference type="EMBL" id="JAJADQ010000004">
    <property type="protein sequence ID" value="MCB2377683.1"/>
    <property type="molecule type" value="Genomic_DNA"/>
</dbReference>
<feature type="signal peptide" evidence="2">
    <location>
        <begin position="1"/>
        <end position="18"/>
    </location>
</feature>
<dbReference type="Proteomes" id="UP001165297">
    <property type="component" value="Unassembled WGS sequence"/>
</dbReference>
<organism evidence="3 4">
    <name type="scientific">Hymenobacter nitidus</name>
    <dbReference type="NCBI Taxonomy" id="2880929"/>
    <lineage>
        <taxon>Bacteria</taxon>
        <taxon>Pseudomonadati</taxon>
        <taxon>Bacteroidota</taxon>
        <taxon>Cytophagia</taxon>
        <taxon>Cytophagales</taxon>
        <taxon>Hymenobacteraceae</taxon>
        <taxon>Hymenobacter</taxon>
    </lineage>
</organism>
<proteinExistence type="predicted"/>
<comment type="caution">
    <text evidence="3">The sequence shown here is derived from an EMBL/GenBank/DDBJ whole genome shotgun (WGS) entry which is preliminary data.</text>
</comment>
<sequence length="140" mass="15079">MVLPAFLVSLLLCSACQSSDSPTTTQAPAAAEDTPPPPPTPVQALVANPKVGDVYVIRFQPQGTTDTRYFFYHLFRVTPDSAYLHPARKPAPDAAADLTQPDFQASANTIGYSRGELAGLLQPQAGDVLKTQLVQVRREQ</sequence>
<feature type="chain" id="PRO_5046504835" evidence="2">
    <location>
        <begin position="19"/>
        <end position="140"/>
    </location>
</feature>
<evidence type="ECO:0000256" key="1">
    <source>
        <dbReference type="SAM" id="MobiDB-lite"/>
    </source>
</evidence>
<keyword evidence="4" id="KW-1185">Reference proteome</keyword>
<protein>
    <submittedName>
        <fullName evidence="3">Uncharacterized protein</fullName>
    </submittedName>
</protein>
<evidence type="ECO:0000256" key="2">
    <source>
        <dbReference type="SAM" id="SignalP"/>
    </source>
</evidence>
<feature type="region of interest" description="Disordered" evidence="1">
    <location>
        <begin position="22"/>
        <end position="41"/>
    </location>
</feature>
<feature type="compositionally biased region" description="Low complexity" evidence="1">
    <location>
        <begin position="22"/>
        <end position="33"/>
    </location>
</feature>
<gene>
    <name evidence="3" type="ORF">LGH70_08830</name>
</gene>
<keyword evidence="2" id="KW-0732">Signal</keyword>
<dbReference type="RefSeq" id="WP_226184868.1">
    <property type="nucleotide sequence ID" value="NZ_JAJADQ010000004.1"/>
</dbReference>